<dbReference type="EMBL" id="JBHFFA010000004">
    <property type="protein sequence ID" value="KAL2630065.1"/>
    <property type="molecule type" value="Genomic_DNA"/>
</dbReference>
<feature type="compositionally biased region" description="Basic and acidic residues" evidence="1">
    <location>
        <begin position="104"/>
        <end position="119"/>
    </location>
</feature>
<evidence type="ECO:0000313" key="2">
    <source>
        <dbReference type="EMBL" id="KAL2630065.1"/>
    </source>
</evidence>
<feature type="region of interest" description="Disordered" evidence="1">
    <location>
        <begin position="23"/>
        <end position="71"/>
    </location>
</feature>
<sequence>MACRLKSMKELAREMMKRKCQEHQEMEKTTQMKQQMFSKEAKKTNETLNEDGQEAAKRNQMKVAKKPRRVPEKTFDASLTIGMSTIRYFEKQEEKTTTGNQVAKIDEERELAGHSRPADDDGQLAADDCESRPAHDEEASTIPVVELDKVVGPMLKRYATHCLKRDLLSI</sequence>
<feature type="compositionally biased region" description="Basic and acidic residues" evidence="1">
    <location>
        <begin position="129"/>
        <end position="138"/>
    </location>
</feature>
<organism evidence="2 3">
    <name type="scientific">Riccia fluitans</name>
    <dbReference type="NCBI Taxonomy" id="41844"/>
    <lineage>
        <taxon>Eukaryota</taxon>
        <taxon>Viridiplantae</taxon>
        <taxon>Streptophyta</taxon>
        <taxon>Embryophyta</taxon>
        <taxon>Marchantiophyta</taxon>
        <taxon>Marchantiopsida</taxon>
        <taxon>Marchantiidae</taxon>
        <taxon>Marchantiales</taxon>
        <taxon>Ricciaceae</taxon>
        <taxon>Riccia</taxon>
    </lineage>
</organism>
<accession>A0ABD1YHD0</accession>
<keyword evidence="3" id="KW-1185">Reference proteome</keyword>
<feature type="compositionally biased region" description="Basic residues" evidence="1">
    <location>
        <begin position="59"/>
        <end position="68"/>
    </location>
</feature>
<evidence type="ECO:0000313" key="3">
    <source>
        <dbReference type="Proteomes" id="UP001605036"/>
    </source>
</evidence>
<name>A0ABD1YHD0_9MARC</name>
<evidence type="ECO:0000256" key="1">
    <source>
        <dbReference type="SAM" id="MobiDB-lite"/>
    </source>
</evidence>
<feature type="region of interest" description="Disordered" evidence="1">
    <location>
        <begin position="92"/>
        <end position="141"/>
    </location>
</feature>
<gene>
    <name evidence="2" type="ORF">R1flu_014751</name>
</gene>
<reference evidence="2 3" key="1">
    <citation type="submission" date="2024-09" db="EMBL/GenBank/DDBJ databases">
        <title>Chromosome-scale assembly of Riccia fluitans.</title>
        <authorList>
            <person name="Paukszto L."/>
            <person name="Sawicki J."/>
            <person name="Karawczyk K."/>
            <person name="Piernik-Szablinska J."/>
            <person name="Szczecinska M."/>
            <person name="Mazdziarz M."/>
        </authorList>
    </citation>
    <scope>NUCLEOTIDE SEQUENCE [LARGE SCALE GENOMIC DNA]</scope>
    <source>
        <strain evidence="2">Rf_01</strain>
        <tissue evidence="2">Aerial parts of the thallus</tissue>
    </source>
</reference>
<proteinExistence type="predicted"/>
<comment type="caution">
    <text evidence="2">The sequence shown here is derived from an EMBL/GenBank/DDBJ whole genome shotgun (WGS) entry which is preliminary data.</text>
</comment>
<dbReference type="AlphaFoldDB" id="A0ABD1YHD0"/>
<dbReference type="Proteomes" id="UP001605036">
    <property type="component" value="Unassembled WGS sequence"/>
</dbReference>
<protein>
    <submittedName>
        <fullName evidence="2">Uncharacterized protein</fullName>
    </submittedName>
</protein>